<gene>
    <name evidence="1" type="ORF">GCM10009838_06950</name>
</gene>
<dbReference type="EMBL" id="BAAAQM010000002">
    <property type="protein sequence ID" value="GAA1954174.1"/>
    <property type="molecule type" value="Genomic_DNA"/>
</dbReference>
<protein>
    <submittedName>
        <fullName evidence="1">DUF6295 family protein</fullName>
    </submittedName>
</protein>
<comment type="caution">
    <text evidence="1">The sequence shown here is derived from an EMBL/GenBank/DDBJ whole genome shotgun (WGS) entry which is preliminary data.</text>
</comment>
<evidence type="ECO:0000313" key="1">
    <source>
        <dbReference type="EMBL" id="GAA1954174.1"/>
    </source>
</evidence>
<dbReference type="InterPro" id="IPR046262">
    <property type="entry name" value="DUF6295"/>
</dbReference>
<organism evidence="1 2">
    <name type="scientific">Catenulispora subtropica</name>
    <dbReference type="NCBI Taxonomy" id="450798"/>
    <lineage>
        <taxon>Bacteria</taxon>
        <taxon>Bacillati</taxon>
        <taxon>Actinomycetota</taxon>
        <taxon>Actinomycetes</taxon>
        <taxon>Catenulisporales</taxon>
        <taxon>Catenulisporaceae</taxon>
        <taxon>Catenulispora</taxon>
    </lineage>
</organism>
<name>A0ABP5C086_9ACTN</name>
<evidence type="ECO:0000313" key="2">
    <source>
        <dbReference type="Proteomes" id="UP001499854"/>
    </source>
</evidence>
<reference evidence="2" key="1">
    <citation type="journal article" date="2019" name="Int. J. Syst. Evol. Microbiol.">
        <title>The Global Catalogue of Microorganisms (GCM) 10K type strain sequencing project: providing services to taxonomists for standard genome sequencing and annotation.</title>
        <authorList>
            <consortium name="The Broad Institute Genomics Platform"/>
            <consortium name="The Broad Institute Genome Sequencing Center for Infectious Disease"/>
            <person name="Wu L."/>
            <person name="Ma J."/>
        </authorList>
    </citation>
    <scope>NUCLEOTIDE SEQUENCE [LARGE SCALE GENOMIC DNA]</scope>
    <source>
        <strain evidence="2">JCM 16013</strain>
    </source>
</reference>
<accession>A0ABP5C086</accession>
<proteinExistence type="predicted"/>
<sequence>MCTYQTFKLAVRGSAKGPESWIRVTEASVYYDHPTHATDEHTLNIDLRNPERGPSARIAVELSAQAAYDLAQAILTALESVPEGLLPDGLHIGTSRV</sequence>
<dbReference type="Pfam" id="PF19812">
    <property type="entry name" value="DUF6295"/>
    <property type="match status" value="1"/>
</dbReference>
<dbReference type="Proteomes" id="UP001499854">
    <property type="component" value="Unassembled WGS sequence"/>
</dbReference>
<keyword evidence="2" id="KW-1185">Reference proteome</keyword>
<dbReference type="RefSeq" id="WP_344655415.1">
    <property type="nucleotide sequence ID" value="NZ_BAAAQM010000002.1"/>
</dbReference>